<sequence length="238" mass="25539">MVPPLSFLTTPAKAEVAVALSRRPPRAPYHLTMMNEGHRLDAAVVEALTDRRGVSSDRPSPADRAVLATFLDDLLGELPWWNRAWRVAEVGAVLPSSPSRGLRPGAVQVVEVTVPGSVTADAGEVQEFSARVRLLENRLLRWQIKIGDRVIGPGFAPAGEPEPHPFGAVFQMLVEMRGLSYQDMAMLTGRAISTIRGLRAGYLAPERAMVEEVARALDLPAASLAAIAGLDPADPGRG</sequence>
<dbReference type="AlphaFoldDB" id="A0A327ZFV9"/>
<dbReference type="SUPFAM" id="SSF47413">
    <property type="entry name" value="lambda repressor-like DNA-binding domains"/>
    <property type="match status" value="1"/>
</dbReference>
<dbReference type="InterPro" id="IPR010982">
    <property type="entry name" value="Lambda_DNA-bd_dom_sf"/>
</dbReference>
<accession>A0A327ZFV9</accession>
<dbReference type="GO" id="GO:0003677">
    <property type="term" value="F:DNA binding"/>
    <property type="evidence" value="ECO:0007669"/>
    <property type="project" value="InterPro"/>
</dbReference>
<organism evidence="1 2">
    <name type="scientific">Actinoplanes lutulentus</name>
    <dbReference type="NCBI Taxonomy" id="1287878"/>
    <lineage>
        <taxon>Bacteria</taxon>
        <taxon>Bacillati</taxon>
        <taxon>Actinomycetota</taxon>
        <taxon>Actinomycetes</taxon>
        <taxon>Micromonosporales</taxon>
        <taxon>Micromonosporaceae</taxon>
        <taxon>Actinoplanes</taxon>
    </lineage>
</organism>
<comment type="caution">
    <text evidence="1">The sequence shown here is derived from an EMBL/GenBank/DDBJ whole genome shotgun (WGS) entry which is preliminary data.</text>
</comment>
<reference evidence="1 2" key="1">
    <citation type="submission" date="2018-06" db="EMBL/GenBank/DDBJ databases">
        <title>Genomic Encyclopedia of Type Strains, Phase III (KMG-III): the genomes of soil and plant-associated and newly described type strains.</title>
        <authorList>
            <person name="Whitman W."/>
        </authorList>
    </citation>
    <scope>NUCLEOTIDE SEQUENCE [LARGE SCALE GENOMIC DNA]</scope>
    <source>
        <strain evidence="1 2">CGMCC 4.7090</strain>
    </source>
</reference>
<dbReference type="Proteomes" id="UP000249341">
    <property type="component" value="Unassembled WGS sequence"/>
</dbReference>
<dbReference type="EMBL" id="QLMJ01000003">
    <property type="protein sequence ID" value="RAK40230.1"/>
    <property type="molecule type" value="Genomic_DNA"/>
</dbReference>
<evidence type="ECO:0000313" key="1">
    <source>
        <dbReference type="EMBL" id="RAK40230.1"/>
    </source>
</evidence>
<name>A0A327ZFV9_9ACTN</name>
<proteinExistence type="predicted"/>
<gene>
    <name evidence="1" type="ORF">B0I29_103261</name>
</gene>
<protein>
    <recommendedName>
        <fullName evidence="3">Helix-turn-helix protein</fullName>
    </recommendedName>
</protein>
<evidence type="ECO:0008006" key="3">
    <source>
        <dbReference type="Google" id="ProtNLM"/>
    </source>
</evidence>
<evidence type="ECO:0000313" key="2">
    <source>
        <dbReference type="Proteomes" id="UP000249341"/>
    </source>
</evidence>
<keyword evidence="2" id="KW-1185">Reference proteome</keyword>